<organism evidence="5 6">
    <name type="scientific">Methanococcus maripaludis KA1</name>
    <dbReference type="NCBI Taxonomy" id="637914"/>
    <lineage>
        <taxon>Archaea</taxon>
        <taxon>Methanobacteriati</taxon>
        <taxon>Methanobacteriota</taxon>
        <taxon>Methanomada group</taxon>
        <taxon>Methanococci</taxon>
        <taxon>Methanococcales</taxon>
        <taxon>Methanococcaceae</taxon>
        <taxon>Methanococcus</taxon>
    </lineage>
</organism>
<dbReference type="NCBIfam" id="TIGR02175">
    <property type="entry name" value="PorC_KorC"/>
    <property type="match status" value="1"/>
</dbReference>
<dbReference type="SUPFAM" id="SSF53323">
    <property type="entry name" value="Pyruvate-ferredoxin oxidoreductase, PFOR, domain III"/>
    <property type="match status" value="1"/>
</dbReference>
<keyword evidence="5" id="KW-0670">Pyruvate</keyword>
<feature type="domain" description="Pyruvate/ketoisovalerate oxidoreductase catalytic" evidence="4">
    <location>
        <begin position="10"/>
        <end position="172"/>
    </location>
</feature>
<evidence type="ECO:0000256" key="3">
    <source>
        <dbReference type="ARBA" id="ARBA00049357"/>
    </source>
</evidence>
<evidence type="ECO:0000313" key="6">
    <source>
        <dbReference type="Proteomes" id="UP000264208"/>
    </source>
</evidence>
<dbReference type="PANTHER" id="PTHR43366">
    <property type="entry name" value="PYRUVATE SYNTHASE SUBUNIT PORC"/>
    <property type="match status" value="1"/>
</dbReference>
<dbReference type="Proteomes" id="UP000264208">
    <property type="component" value="Chromosome"/>
</dbReference>
<dbReference type="NCBIfam" id="NF006321">
    <property type="entry name" value="PRK08534.1"/>
    <property type="match status" value="1"/>
</dbReference>
<dbReference type="GO" id="GO:0019164">
    <property type="term" value="F:pyruvate synthase activity"/>
    <property type="evidence" value="ECO:0007669"/>
    <property type="project" value="UniProtKB-EC"/>
</dbReference>
<dbReference type="EMBL" id="AP011526">
    <property type="protein sequence ID" value="BAP61234.1"/>
    <property type="molecule type" value="Genomic_DNA"/>
</dbReference>
<dbReference type="PANTHER" id="PTHR43366:SF1">
    <property type="entry name" value="PYRUVATE SYNTHASE SUBUNIT PORC"/>
    <property type="match status" value="1"/>
</dbReference>
<evidence type="ECO:0000313" key="5">
    <source>
        <dbReference type="EMBL" id="BAP61234.1"/>
    </source>
</evidence>
<gene>
    <name evidence="5" type="primary">porC</name>
    <name evidence="5" type="synonym">porG</name>
    <name evidence="5" type="ORF">MMKA1_11170</name>
</gene>
<evidence type="ECO:0000256" key="2">
    <source>
        <dbReference type="ARBA" id="ARBA00023002"/>
    </source>
</evidence>
<dbReference type="EC" id="1.2.7.1" evidence="1"/>
<evidence type="ECO:0000259" key="4">
    <source>
        <dbReference type="Pfam" id="PF01558"/>
    </source>
</evidence>
<accession>A0A2Z5PMT5</accession>
<dbReference type="RefSeq" id="WP_018153871.1">
    <property type="nucleotide sequence ID" value="NZ_AP011526.1"/>
</dbReference>
<dbReference type="InterPro" id="IPR019752">
    <property type="entry name" value="Pyrv/ketoisovalerate_OxRed_cat"/>
</dbReference>
<protein>
    <recommendedName>
        <fullName evidence="1">pyruvate synthase</fullName>
        <ecNumber evidence="1">1.2.7.1</ecNumber>
    </recommendedName>
</protein>
<dbReference type="GeneID" id="41279529"/>
<dbReference type="AlphaFoldDB" id="A0A2Z5PMT5"/>
<comment type="catalytic activity">
    <reaction evidence="3">
        <text>2 oxidized [2Fe-2S]-[ferredoxin] + pyruvate + CoA = 2 reduced [2Fe-2S]-[ferredoxin] + acetyl-CoA + CO2 + H(+)</text>
        <dbReference type="Rhea" id="RHEA:12765"/>
        <dbReference type="Rhea" id="RHEA-COMP:10000"/>
        <dbReference type="Rhea" id="RHEA-COMP:10001"/>
        <dbReference type="ChEBI" id="CHEBI:15361"/>
        <dbReference type="ChEBI" id="CHEBI:15378"/>
        <dbReference type="ChEBI" id="CHEBI:16526"/>
        <dbReference type="ChEBI" id="CHEBI:33737"/>
        <dbReference type="ChEBI" id="CHEBI:33738"/>
        <dbReference type="ChEBI" id="CHEBI:57287"/>
        <dbReference type="ChEBI" id="CHEBI:57288"/>
        <dbReference type="EC" id="1.2.7.1"/>
    </reaction>
</comment>
<dbReference type="Gene3D" id="3.40.920.10">
    <property type="entry name" value="Pyruvate-ferredoxin oxidoreductase, PFOR, domain III"/>
    <property type="match status" value="1"/>
</dbReference>
<name>A0A2Z5PMT5_METMI</name>
<dbReference type="KEGG" id="mmak:MMKA1_11170"/>
<evidence type="ECO:0000256" key="1">
    <source>
        <dbReference type="ARBA" id="ARBA00012822"/>
    </source>
</evidence>
<dbReference type="InterPro" id="IPR011894">
    <property type="entry name" value="PorC_KorC"/>
</dbReference>
<dbReference type="Pfam" id="PF01558">
    <property type="entry name" value="POR"/>
    <property type="match status" value="1"/>
</dbReference>
<reference evidence="5 6" key="1">
    <citation type="submission" date="2009-06" db="EMBL/GenBank/DDBJ databases">
        <title>Molecular Evidence for Microbiologically Influenced Corrosion from genome of Methanogen.</title>
        <authorList>
            <person name="Ito N."/>
            <person name="Tsurumaru H."/>
            <person name="Shimizu A."/>
            <person name="Harada T."/>
            <person name="Hosoyama A."/>
            <person name="Horikawa H."/>
            <person name="Wakai S."/>
            <person name="Sasaki K."/>
            <person name="Nishijima K."/>
            <person name="Ataku H."/>
            <person name="Yamazaki J."/>
            <person name="Mise M."/>
            <person name="Yamazaki S."/>
            <person name="Tanikawa S."/>
            <person name="Harayama S."/>
            <person name="Fujita N."/>
        </authorList>
    </citation>
    <scope>NUCLEOTIDE SEQUENCE [LARGE SCALE GENOMIC DNA]</scope>
    <source>
        <strain evidence="6">KA1 ( NBRC 102054)</strain>
    </source>
</reference>
<dbReference type="InterPro" id="IPR002869">
    <property type="entry name" value="Pyrv_flavodox_OxRed_cen"/>
</dbReference>
<keyword evidence="2 5" id="KW-0560">Oxidoreductase</keyword>
<dbReference type="InterPro" id="IPR051626">
    <property type="entry name" value="Oxidoreductase_gamma_subunit"/>
</dbReference>
<proteinExistence type="predicted"/>
<sequence>MDEIRFHGRGGQGAVTAAEILAIASLKEGKFCQAFPFFGPEKRGAPVTSYVRISDSEIKTRTQIYNPNYVMVLDPTVINDPTVDVVQGLDDGTIIVNTKEPIEFEGQNTYTIDATKLAIETLGVPITNTVMIGAFLAIYDNISLDSVISIISERFPKKLADKNILAVKRAYDEMKKVVV</sequence>